<name>A0A0F0LU62_9MICO</name>
<dbReference type="PROSITE" id="PS50943">
    <property type="entry name" value="HTH_CROC1"/>
    <property type="match status" value="1"/>
</dbReference>
<dbReference type="PATRIC" id="fig|400772.4.peg.1382"/>
<proteinExistence type="predicted"/>
<dbReference type="STRING" id="400772.RR49_01359"/>
<dbReference type="Proteomes" id="UP000033451">
    <property type="component" value="Unassembled WGS sequence"/>
</dbReference>
<evidence type="ECO:0000256" key="1">
    <source>
        <dbReference type="SAM" id="Phobius"/>
    </source>
</evidence>
<feature type="transmembrane region" description="Helical" evidence="1">
    <location>
        <begin position="105"/>
        <end position="128"/>
    </location>
</feature>
<sequence>MTAGAQGEHDSLEEFAAGLRQLRLEADSPTLERLHRETGVSRTVLSEAFNGRKLPSARTVDRIAVACGGDARAWATRRDRLAQRDAPPPAARTIRPAPVTVARRVALVWAAAAFVLGTVVTAAIALTVTHVARGTAPPPSVAVRDGSDPASTSCANDARVVTGDVRDSGRVEIEILWSDACSAAWARVSRDDGTDRGATLSVAIYPQSAPGGPHRQSITVQGGTVATTPLLVRVSADERLCATGAVTVAGTPVELGTPICI</sequence>
<dbReference type="EMBL" id="JYIY01000071">
    <property type="protein sequence ID" value="KJL36807.1"/>
    <property type="molecule type" value="Genomic_DNA"/>
</dbReference>
<dbReference type="InterPro" id="IPR001387">
    <property type="entry name" value="Cro/C1-type_HTH"/>
</dbReference>
<dbReference type="SMART" id="SM00530">
    <property type="entry name" value="HTH_XRE"/>
    <property type="match status" value="1"/>
</dbReference>
<dbReference type="SUPFAM" id="SSF47413">
    <property type="entry name" value="lambda repressor-like DNA-binding domains"/>
    <property type="match status" value="1"/>
</dbReference>
<comment type="caution">
    <text evidence="3">The sequence shown here is derived from an EMBL/GenBank/DDBJ whole genome shotgun (WGS) entry which is preliminary data.</text>
</comment>
<accession>A0A0F0LU62</accession>
<evidence type="ECO:0000259" key="2">
    <source>
        <dbReference type="PROSITE" id="PS50943"/>
    </source>
</evidence>
<gene>
    <name evidence="3" type="ORF">RR49_01359</name>
</gene>
<feature type="domain" description="HTH cro/C1-type" evidence="2">
    <location>
        <begin position="19"/>
        <end position="74"/>
    </location>
</feature>
<evidence type="ECO:0000313" key="3">
    <source>
        <dbReference type="EMBL" id="KJL36807.1"/>
    </source>
</evidence>
<dbReference type="InterPro" id="IPR021224">
    <property type="entry name" value="DUF2690"/>
</dbReference>
<dbReference type="Pfam" id="PF13560">
    <property type="entry name" value="HTH_31"/>
    <property type="match status" value="1"/>
</dbReference>
<dbReference type="GO" id="GO:0003677">
    <property type="term" value="F:DNA binding"/>
    <property type="evidence" value="ECO:0007669"/>
    <property type="project" value="InterPro"/>
</dbReference>
<dbReference type="RefSeq" id="WP_045247301.1">
    <property type="nucleotide sequence ID" value="NZ_JYIY01000071.1"/>
</dbReference>
<keyword evidence="1" id="KW-0812">Transmembrane</keyword>
<protein>
    <recommendedName>
        <fullName evidence="2">HTH cro/C1-type domain-containing protein</fullName>
    </recommendedName>
</protein>
<keyword evidence="4" id="KW-1185">Reference proteome</keyword>
<dbReference type="Gene3D" id="1.10.260.40">
    <property type="entry name" value="lambda repressor-like DNA-binding domains"/>
    <property type="match status" value="1"/>
</dbReference>
<dbReference type="AlphaFoldDB" id="A0A0F0LU62"/>
<keyword evidence="1" id="KW-1133">Transmembrane helix</keyword>
<dbReference type="Pfam" id="PF10901">
    <property type="entry name" value="DUF2690"/>
    <property type="match status" value="1"/>
</dbReference>
<keyword evidence="1" id="KW-0472">Membrane</keyword>
<evidence type="ECO:0000313" key="4">
    <source>
        <dbReference type="Proteomes" id="UP000033451"/>
    </source>
</evidence>
<organism evidence="3 4">
    <name type="scientific">Microbacterium ginsengisoli</name>
    <dbReference type="NCBI Taxonomy" id="400772"/>
    <lineage>
        <taxon>Bacteria</taxon>
        <taxon>Bacillati</taxon>
        <taxon>Actinomycetota</taxon>
        <taxon>Actinomycetes</taxon>
        <taxon>Micrococcales</taxon>
        <taxon>Microbacteriaceae</taxon>
        <taxon>Microbacterium</taxon>
    </lineage>
</organism>
<dbReference type="InterPro" id="IPR010982">
    <property type="entry name" value="Lambda_DNA-bd_dom_sf"/>
</dbReference>
<dbReference type="CDD" id="cd00093">
    <property type="entry name" value="HTH_XRE"/>
    <property type="match status" value="1"/>
</dbReference>
<reference evidence="3 4" key="1">
    <citation type="submission" date="2015-02" db="EMBL/GenBank/DDBJ databases">
        <title>Draft genome sequences of ten Microbacterium spp. with emphasis on heavy metal contaminated environments.</title>
        <authorList>
            <person name="Corretto E."/>
        </authorList>
    </citation>
    <scope>NUCLEOTIDE SEQUENCE [LARGE SCALE GENOMIC DNA]</scope>
    <source>
        <strain evidence="3 4">DSM 18659</strain>
    </source>
</reference>